<feature type="domain" description="Trichothecene 3-O-acetyltransferase-like N-terminal" evidence="3">
    <location>
        <begin position="84"/>
        <end position="239"/>
    </location>
</feature>
<dbReference type="Gene3D" id="3.30.559.10">
    <property type="entry name" value="Chloramphenicol acetyltransferase-like domain"/>
    <property type="match status" value="2"/>
</dbReference>
<dbReference type="EMBL" id="JPOX01000018">
    <property type="protein sequence ID" value="KFX46689.1"/>
    <property type="molecule type" value="Genomic_DNA"/>
</dbReference>
<evidence type="ECO:0000256" key="2">
    <source>
        <dbReference type="ARBA" id="ARBA00023315"/>
    </source>
</evidence>
<sequence length="520" mass="58258">MAAIFSWLPGLFVSTISRIISSAKLYFPFNKFNFSRRRQDSLSQKDVSLESGLSTPPVTSEKYPDWQDLDRYQDVLGQLPMLQVYAHILYLFPLPENVPREVVLSDLSMAIASVRKAVPWMGAKVINEGRSEINSGLYKLAECNSALYEIDVRDLSNDETCPPYQDLKNRKAPISMLDSDKFTSVPGFPVRFEDSEKDPSRVLRLNATFIKGGLVIDFLIHHNTADAGGHFGSIKMIAMAMRKEEFPEGLLEHANRDRRNLFPLLGPKEPMLDHSSHIRPPITSAAPLVASDPNAAKYHVIRFSAQKLDMLKDIASKDLDPDVPFISTDDALSALCWKHFTLARAHKFSPQTKSRFARAVDGRAALKISKDYMGDVIHNVSTFLTFEQLTTWSLSRIASHLRKHLNAKNTAYHIRSFATFIANTPDKSTITYGGQFNPEIDVGCSSVRGLGKILFPSFGILGEPEFVRRPKPGVAFPGLLVFFPGSPNGDCDVWVCLPEDEISTLTEKDGEWRNWAEYIG</sequence>
<proteinExistence type="predicted"/>
<name>A0A093V9N0_TALMA</name>
<dbReference type="InterPro" id="IPR023213">
    <property type="entry name" value="CAT-like_dom_sf"/>
</dbReference>
<dbReference type="InterPro" id="IPR051283">
    <property type="entry name" value="Sec_Metabolite_Acyltrans"/>
</dbReference>
<keyword evidence="2" id="KW-0012">Acyltransferase</keyword>
<accession>A0A093V9N0</accession>
<protein>
    <submittedName>
        <fullName evidence="4">Trichothecene 3-O-acetyltransferase</fullName>
    </submittedName>
</protein>
<dbReference type="Pfam" id="PF22664">
    <property type="entry name" value="TRI-like_N"/>
    <property type="match status" value="1"/>
</dbReference>
<keyword evidence="1 4" id="KW-0808">Transferase</keyword>
<dbReference type="eggNOG" id="ENOG502SHVS">
    <property type="taxonomic scope" value="Eukaryota"/>
</dbReference>
<evidence type="ECO:0000259" key="3">
    <source>
        <dbReference type="Pfam" id="PF22664"/>
    </source>
</evidence>
<dbReference type="GO" id="GO:0016746">
    <property type="term" value="F:acyltransferase activity"/>
    <property type="evidence" value="ECO:0007669"/>
    <property type="project" value="UniProtKB-KW"/>
</dbReference>
<reference evidence="4" key="1">
    <citation type="journal article" date="2014" name="PLoS Genet.">
        <title>Signature Gene Expression Reveals Novel Clues to the Molecular Mechanisms of Dimorphic Transition in Penicillium marneffei.</title>
        <authorList>
            <person name="Yang E."/>
            <person name="Wang G."/>
            <person name="Cai J."/>
            <person name="Woo P.C."/>
            <person name="Lau S.K."/>
            <person name="Yuen K.-Y."/>
            <person name="Chow W.-N."/>
            <person name="Lin X."/>
        </authorList>
    </citation>
    <scope>NUCLEOTIDE SEQUENCE [LARGE SCALE GENOMIC DNA]</scope>
    <source>
        <strain evidence="4">PM1</strain>
    </source>
</reference>
<organism evidence="4">
    <name type="scientific">Talaromyces marneffei PM1</name>
    <dbReference type="NCBI Taxonomy" id="1077442"/>
    <lineage>
        <taxon>Eukaryota</taxon>
        <taxon>Fungi</taxon>
        <taxon>Dikarya</taxon>
        <taxon>Ascomycota</taxon>
        <taxon>Pezizomycotina</taxon>
        <taxon>Eurotiomycetes</taxon>
        <taxon>Eurotiomycetidae</taxon>
        <taxon>Eurotiales</taxon>
        <taxon>Trichocomaceae</taxon>
        <taxon>Talaromyces</taxon>
        <taxon>Talaromyces sect. Talaromyces</taxon>
    </lineage>
</organism>
<gene>
    <name evidence="4" type="ORF">GQ26_0181700</name>
</gene>
<dbReference type="HOGENOM" id="CLU_026450_5_0_1"/>
<dbReference type="InterPro" id="IPR054710">
    <property type="entry name" value="Tri101-like_N"/>
</dbReference>
<comment type="caution">
    <text evidence="4">The sequence shown here is derived from an EMBL/GenBank/DDBJ whole genome shotgun (WGS) entry which is preliminary data.</text>
</comment>
<evidence type="ECO:0000313" key="4">
    <source>
        <dbReference type="EMBL" id="KFX46689.1"/>
    </source>
</evidence>
<dbReference type="AlphaFoldDB" id="A0A093V9N0"/>
<evidence type="ECO:0000256" key="1">
    <source>
        <dbReference type="ARBA" id="ARBA00022679"/>
    </source>
</evidence>
<dbReference type="PANTHER" id="PTHR31896">
    <property type="entry name" value="FAMILY REGULATORY PROTEIN, PUTATIVE (AFU_ORTHOLOGUE AFUA_3G14730)-RELATED"/>
    <property type="match status" value="1"/>
</dbReference>
<dbReference type="PANTHER" id="PTHR31896:SF64">
    <property type="entry name" value="TRICHOTHECENE 3-O-ACETYLTRANSFERASE"/>
    <property type="match status" value="1"/>
</dbReference>